<comment type="subcellular location">
    <subcellularLocation>
        <location evidence="1">Cell membrane</location>
    </subcellularLocation>
</comment>
<evidence type="ECO:0000256" key="6">
    <source>
        <dbReference type="ARBA" id="ARBA00023136"/>
    </source>
</evidence>
<keyword evidence="6 7" id="KW-0472">Membrane</keyword>
<evidence type="ECO:0000313" key="8">
    <source>
        <dbReference type="EMBL" id="BBZ17879.1"/>
    </source>
</evidence>
<dbReference type="Gene3D" id="2.60.40.2880">
    <property type="entry name" value="MmpS1-5, C-terminal soluble domain"/>
    <property type="match status" value="1"/>
</dbReference>
<feature type="transmembrane region" description="Helical" evidence="7">
    <location>
        <begin position="34"/>
        <end position="52"/>
    </location>
</feature>
<evidence type="ECO:0000256" key="4">
    <source>
        <dbReference type="ARBA" id="ARBA00022692"/>
    </source>
</evidence>
<keyword evidence="5 7" id="KW-1133">Transmembrane helix</keyword>
<dbReference type="InterPro" id="IPR008693">
    <property type="entry name" value="MmpS"/>
</dbReference>
<dbReference type="AlphaFoldDB" id="A0A7I7WJR0"/>
<dbReference type="Proteomes" id="UP000466187">
    <property type="component" value="Chromosome"/>
</dbReference>
<accession>A0A7I7WJR0</accession>
<evidence type="ECO:0000256" key="2">
    <source>
        <dbReference type="ARBA" id="ARBA00007531"/>
    </source>
</evidence>
<dbReference type="GO" id="GO:0005886">
    <property type="term" value="C:plasma membrane"/>
    <property type="evidence" value="ECO:0007669"/>
    <property type="project" value="UniProtKB-SubCell"/>
</dbReference>
<keyword evidence="4 7" id="KW-0812">Transmembrane</keyword>
<gene>
    <name evidence="8" type="primary">mmpS6</name>
    <name evidence="8" type="ORF">MGAD_22140</name>
</gene>
<evidence type="ECO:0000256" key="5">
    <source>
        <dbReference type="ARBA" id="ARBA00022989"/>
    </source>
</evidence>
<dbReference type="Pfam" id="PF05423">
    <property type="entry name" value="Mycobact_memb"/>
    <property type="match status" value="1"/>
</dbReference>
<evidence type="ECO:0000313" key="9">
    <source>
        <dbReference type="Proteomes" id="UP000466187"/>
    </source>
</evidence>
<dbReference type="KEGG" id="mgad:MGAD_22140"/>
<evidence type="ECO:0000256" key="1">
    <source>
        <dbReference type="ARBA" id="ARBA00004236"/>
    </source>
</evidence>
<comment type="similarity">
    <text evidence="2">Belongs to the MmpS family.</text>
</comment>
<protein>
    <submittedName>
        <fullName evidence="8">Membrane protein</fullName>
    </submittedName>
</protein>
<dbReference type="InterPro" id="IPR038468">
    <property type="entry name" value="MmpS_C"/>
</dbReference>
<reference evidence="8 9" key="1">
    <citation type="journal article" date="2019" name="Emerg. Microbes Infect.">
        <title>Comprehensive subspecies identification of 175 nontuberculous mycobacteria species based on 7547 genomic profiles.</title>
        <authorList>
            <person name="Matsumoto Y."/>
            <person name="Kinjo T."/>
            <person name="Motooka D."/>
            <person name="Nabeya D."/>
            <person name="Jung N."/>
            <person name="Uechi K."/>
            <person name="Horii T."/>
            <person name="Iida T."/>
            <person name="Fujita J."/>
            <person name="Nakamura S."/>
        </authorList>
    </citation>
    <scope>NUCLEOTIDE SEQUENCE [LARGE SCALE GENOMIC DNA]</scope>
    <source>
        <strain evidence="8 9">JCM 12688</strain>
    </source>
</reference>
<sequence>MSPDWDRVQSTPRVAGSKGWRVQGFSMSRLLGRGWMFIVAIVVVAVAGYAVFRLHGIFGSDHDTGTAEALSDEIIPFNPKHVVLEVFGPPGTVATINYLDVNAQPQRAENVTLPWRYDITTTQTAVLVNVMAQGNSDSLGCRIVIDDVVKDERQVDTMNAYTFCLDKSG</sequence>
<dbReference type="EMBL" id="AP022608">
    <property type="protein sequence ID" value="BBZ17879.1"/>
    <property type="molecule type" value="Genomic_DNA"/>
</dbReference>
<keyword evidence="3" id="KW-1003">Cell membrane</keyword>
<name>A0A7I7WJR0_MYCGU</name>
<proteinExistence type="inferred from homology"/>
<evidence type="ECO:0000256" key="3">
    <source>
        <dbReference type="ARBA" id="ARBA00022475"/>
    </source>
</evidence>
<organism evidence="8 9">
    <name type="scientific">Mycolicibacterium gadium</name>
    <name type="common">Mycobacterium gadium</name>
    <dbReference type="NCBI Taxonomy" id="1794"/>
    <lineage>
        <taxon>Bacteria</taxon>
        <taxon>Bacillati</taxon>
        <taxon>Actinomycetota</taxon>
        <taxon>Actinomycetes</taxon>
        <taxon>Mycobacteriales</taxon>
        <taxon>Mycobacteriaceae</taxon>
        <taxon>Mycolicibacterium</taxon>
    </lineage>
</organism>
<evidence type="ECO:0000256" key="7">
    <source>
        <dbReference type="SAM" id="Phobius"/>
    </source>
</evidence>